<evidence type="ECO:0000313" key="11">
    <source>
        <dbReference type="Proteomes" id="UP000230423"/>
    </source>
</evidence>
<dbReference type="AlphaFoldDB" id="A0A2G9TBV2"/>
<gene>
    <name evidence="10" type="ORF">TELCIR_23600</name>
</gene>
<feature type="non-terminal residue" evidence="10">
    <location>
        <position position="1"/>
    </location>
</feature>
<dbReference type="GO" id="GO:0005524">
    <property type="term" value="F:ATP binding"/>
    <property type="evidence" value="ECO:0007669"/>
    <property type="project" value="InterPro"/>
</dbReference>
<name>A0A2G9TBV2_TELCI</name>
<accession>A0A2G9TBV2</accession>
<dbReference type="SUPFAM" id="SSF111321">
    <property type="entry name" value="AF1104-like"/>
    <property type="match status" value="1"/>
</dbReference>
<keyword evidence="11" id="KW-1185">Reference proteome</keyword>
<dbReference type="GO" id="GO:0005829">
    <property type="term" value="C:cytosol"/>
    <property type="evidence" value="ECO:0007669"/>
    <property type="project" value="TreeGrafter"/>
</dbReference>
<dbReference type="InterPro" id="IPR004567">
    <property type="entry name" value="Type_II_PanK"/>
</dbReference>
<protein>
    <recommendedName>
        <fullName evidence="3">4'-phosphopantetheine phosphatase</fullName>
    </recommendedName>
    <alternativeName>
        <fullName evidence="7">Inactive pantothenic acid kinase 4</fullName>
    </alternativeName>
</protein>
<dbReference type="Pfam" id="PF01937">
    <property type="entry name" value="ARMT1-like_dom"/>
    <property type="match status" value="1"/>
</dbReference>
<evidence type="ECO:0000256" key="6">
    <source>
        <dbReference type="ARBA" id="ARBA00029347"/>
    </source>
</evidence>
<comment type="catalytic activity">
    <reaction evidence="6">
        <text>(R)-4'-phospho-S-sulfopantetheine + H2O = (R)-S-sulfopantetheine + phosphate</text>
        <dbReference type="Rhea" id="RHEA:68340"/>
        <dbReference type="ChEBI" id="CHEBI:15377"/>
        <dbReference type="ChEBI" id="CHEBI:43474"/>
        <dbReference type="ChEBI" id="CHEBI:177302"/>
        <dbReference type="ChEBI" id="CHEBI:177303"/>
    </reaction>
    <physiologicalReaction direction="left-to-right" evidence="6">
        <dbReference type="Rhea" id="RHEA:68341"/>
    </physiologicalReaction>
</comment>
<dbReference type="GO" id="GO:0015937">
    <property type="term" value="P:coenzyme A biosynthetic process"/>
    <property type="evidence" value="ECO:0007669"/>
    <property type="project" value="InterPro"/>
</dbReference>
<keyword evidence="4" id="KW-0533">Nickel</keyword>
<evidence type="ECO:0000256" key="5">
    <source>
        <dbReference type="ARBA" id="ARBA00023074"/>
    </source>
</evidence>
<evidence type="ECO:0000313" key="10">
    <source>
        <dbReference type="EMBL" id="PIO55022.1"/>
    </source>
</evidence>
<dbReference type="Gene3D" id="3.40.50.10880">
    <property type="entry name" value="Uncharacterised protein PF01937, DUF89, domain 3"/>
    <property type="match status" value="1"/>
</dbReference>
<comment type="function">
    <text evidence="8">Phosphatase which shows a preference for 4'-phosphopantetheine and its oxidatively damaged forms (sulfonate or S-sulfonate), providing strong indirect evidence that the phosphatase activity pre-empts damage in the coenzyme A (CoA) pathway. Hydrolyzing excess 4'-phosphopantetheine could constitute a directed overflow mechanism to prevent its oxidation to the S-sulfonate, sulfonate, or other forms. Hydrolyzing 4'-phosphopantetheine sulfonate or S-sulfonate would forestall their conversion to inactive forms of CoA and acyl carrier protein. May play a role in the physiological regulation of CoA intracellular levels.</text>
</comment>
<reference evidence="10 11" key="1">
    <citation type="submission" date="2015-09" db="EMBL/GenBank/DDBJ databases">
        <title>Draft genome of the parasitic nematode Teladorsagia circumcincta isolate WARC Sus (inbred).</title>
        <authorList>
            <person name="Mitreva M."/>
        </authorList>
    </citation>
    <scope>NUCLEOTIDE SEQUENCE [LARGE SCALE GENOMIC DNA]</scope>
    <source>
        <strain evidence="10 11">S</strain>
    </source>
</reference>
<evidence type="ECO:0000256" key="1">
    <source>
        <dbReference type="ARBA" id="ARBA00001967"/>
    </source>
</evidence>
<evidence type="ECO:0000259" key="9">
    <source>
        <dbReference type="Pfam" id="PF01937"/>
    </source>
</evidence>
<evidence type="ECO:0000256" key="8">
    <source>
        <dbReference type="ARBA" id="ARBA00046055"/>
    </source>
</evidence>
<comment type="subunit">
    <text evidence="2">Homodimer. Interacts with PKM.</text>
</comment>
<dbReference type="GO" id="GO:0005634">
    <property type="term" value="C:nucleus"/>
    <property type="evidence" value="ECO:0007669"/>
    <property type="project" value="TreeGrafter"/>
</dbReference>
<evidence type="ECO:0000256" key="2">
    <source>
        <dbReference type="ARBA" id="ARBA00011388"/>
    </source>
</evidence>
<feature type="non-terminal residue" evidence="10">
    <location>
        <position position="107"/>
    </location>
</feature>
<dbReference type="PANTHER" id="PTHR12280">
    <property type="entry name" value="PANTOTHENATE KINASE"/>
    <property type="match status" value="1"/>
</dbReference>
<dbReference type="InterPro" id="IPR036075">
    <property type="entry name" value="ARMT-1-like_metal-bd_sf"/>
</dbReference>
<organism evidence="10 11">
    <name type="scientific">Teladorsagia circumcincta</name>
    <name type="common">Brown stomach worm</name>
    <name type="synonym">Ostertagia circumcincta</name>
    <dbReference type="NCBI Taxonomy" id="45464"/>
    <lineage>
        <taxon>Eukaryota</taxon>
        <taxon>Metazoa</taxon>
        <taxon>Ecdysozoa</taxon>
        <taxon>Nematoda</taxon>
        <taxon>Chromadorea</taxon>
        <taxon>Rhabditida</taxon>
        <taxon>Rhabditina</taxon>
        <taxon>Rhabditomorpha</taxon>
        <taxon>Strongyloidea</taxon>
        <taxon>Trichostrongylidae</taxon>
        <taxon>Teladorsagia</taxon>
    </lineage>
</organism>
<evidence type="ECO:0000256" key="7">
    <source>
        <dbReference type="ARBA" id="ARBA00032948"/>
    </source>
</evidence>
<comment type="cofactor">
    <cofactor evidence="1">
        <name>Ni(2+)</name>
        <dbReference type="ChEBI" id="CHEBI:49786"/>
    </cofactor>
</comment>
<keyword evidence="5" id="KW-0944">Nitration</keyword>
<dbReference type="PANTHER" id="PTHR12280:SF35">
    <property type="entry name" value="4'-PHOSPHOPANTETHEINE PHOSPHATASE"/>
    <property type="match status" value="1"/>
</dbReference>
<dbReference type="Proteomes" id="UP000230423">
    <property type="component" value="Unassembled WGS sequence"/>
</dbReference>
<dbReference type="InterPro" id="IPR002791">
    <property type="entry name" value="ARMT1-like_metal-bd"/>
</dbReference>
<evidence type="ECO:0000256" key="3">
    <source>
        <dbReference type="ARBA" id="ARBA00019490"/>
    </source>
</evidence>
<dbReference type="OrthoDB" id="498611at2759"/>
<evidence type="ECO:0000256" key="4">
    <source>
        <dbReference type="ARBA" id="ARBA00022596"/>
    </source>
</evidence>
<dbReference type="GO" id="GO:0004594">
    <property type="term" value="F:pantothenate kinase activity"/>
    <property type="evidence" value="ECO:0007669"/>
    <property type="project" value="TreeGrafter"/>
</dbReference>
<proteinExistence type="predicted"/>
<feature type="domain" description="Damage-control phosphatase ARMT1-like metal-binding" evidence="9">
    <location>
        <begin position="1"/>
        <end position="103"/>
    </location>
</feature>
<dbReference type="EMBL" id="KZ389882">
    <property type="protein sequence ID" value="PIO55022.1"/>
    <property type="molecule type" value="Genomic_DNA"/>
</dbReference>
<sequence>RPWLIDSYDEFQSSLKLKPYNCAAIFVDNSGADFILGVIPFARELLRRGSRVIIVSNLSPALNDLTYPEMMQMVPLLRQADESLNEAIGSGRLTFEHSGQSSPCLDL</sequence>